<accession>A0ABM9AZN8</accession>
<evidence type="ECO:0000259" key="1">
    <source>
        <dbReference type="Pfam" id="PF00248"/>
    </source>
</evidence>
<sequence>MHLRPAARLEGVNNSMKYRRLGKTDWKVSEVSLGTWQVGGTWGAPFSDKEADRILNEAIDSGINFIDTADVYSDGLSEQAVGRVVRSRSEYIYVATKCGRQIAPHTADNYTVKGLRKYVEDSLQRMKIERIDLIQLHCMPTDAYYRPELFGVFERLREEGKVQHLGVSVEKVEEAIKAMEYENVATVQIIFNLFRQRPSELFFDLVRQHDIGVIARVPLASGLLTGKFSAQSTFGEGDHRQYNREGEAFDRGETFSGVDYELGLQAVAKLKELFPGEENLAPIALQWILSFGEVSCIIPGASKVEHLRSNVGAVDRAPLTEAQLRSMNKIYRQMIKPAVHQLW</sequence>
<gene>
    <name evidence="2" type="primary">iolS_1</name>
    <name evidence="2" type="ORF">LEM8419_01459</name>
</gene>
<keyword evidence="2" id="KW-0560">Oxidoreductase</keyword>
<dbReference type="EMBL" id="CAKLPZ010000001">
    <property type="protein sequence ID" value="CAH1000308.1"/>
    <property type="molecule type" value="Genomic_DNA"/>
</dbReference>
<dbReference type="PANTHER" id="PTHR43312:SF1">
    <property type="entry name" value="NADP-DEPENDENT OXIDOREDUCTASE DOMAIN-CONTAINING PROTEIN"/>
    <property type="match status" value="1"/>
</dbReference>
<reference evidence="2" key="1">
    <citation type="submission" date="2021-12" db="EMBL/GenBank/DDBJ databases">
        <authorList>
            <person name="Rodrigo-Torres L."/>
            <person name="Arahal R. D."/>
            <person name="Lucena T."/>
        </authorList>
    </citation>
    <scope>NUCLEOTIDE SEQUENCE</scope>
    <source>
        <strain evidence="2">CECT 8419</strain>
    </source>
</reference>
<proteinExistence type="predicted"/>
<dbReference type="InterPro" id="IPR036812">
    <property type="entry name" value="NAD(P)_OxRdtase_dom_sf"/>
</dbReference>
<evidence type="ECO:0000313" key="3">
    <source>
        <dbReference type="Proteomes" id="UP000837803"/>
    </source>
</evidence>
<organism evidence="2 3">
    <name type="scientific">Neolewinella maritima</name>
    <dbReference type="NCBI Taxonomy" id="1383882"/>
    <lineage>
        <taxon>Bacteria</taxon>
        <taxon>Pseudomonadati</taxon>
        <taxon>Bacteroidota</taxon>
        <taxon>Saprospiria</taxon>
        <taxon>Saprospirales</taxon>
        <taxon>Lewinellaceae</taxon>
        <taxon>Neolewinella</taxon>
    </lineage>
</organism>
<protein>
    <submittedName>
        <fullName evidence="2">Aldo-keto reductase IolS</fullName>
        <ecNumber evidence="2">1.1.1.-</ecNumber>
    </submittedName>
</protein>
<dbReference type="EC" id="1.1.1.-" evidence="2"/>
<dbReference type="Proteomes" id="UP000837803">
    <property type="component" value="Unassembled WGS sequence"/>
</dbReference>
<dbReference type="GO" id="GO:0016491">
    <property type="term" value="F:oxidoreductase activity"/>
    <property type="evidence" value="ECO:0007669"/>
    <property type="project" value="UniProtKB-KW"/>
</dbReference>
<evidence type="ECO:0000313" key="2">
    <source>
        <dbReference type="EMBL" id="CAH1000308.1"/>
    </source>
</evidence>
<dbReference type="PANTHER" id="PTHR43312">
    <property type="entry name" value="D-THREO-ALDOSE 1-DEHYDROGENASE"/>
    <property type="match status" value="1"/>
</dbReference>
<dbReference type="Gene3D" id="3.20.20.100">
    <property type="entry name" value="NADP-dependent oxidoreductase domain"/>
    <property type="match status" value="1"/>
</dbReference>
<comment type="caution">
    <text evidence="2">The sequence shown here is derived from an EMBL/GenBank/DDBJ whole genome shotgun (WGS) entry which is preliminary data.</text>
</comment>
<dbReference type="InterPro" id="IPR023210">
    <property type="entry name" value="NADP_OxRdtase_dom"/>
</dbReference>
<dbReference type="Pfam" id="PF00248">
    <property type="entry name" value="Aldo_ket_red"/>
    <property type="match status" value="1"/>
</dbReference>
<dbReference type="InterPro" id="IPR053135">
    <property type="entry name" value="AKR2_Oxidoreductase"/>
</dbReference>
<dbReference type="SUPFAM" id="SSF51430">
    <property type="entry name" value="NAD(P)-linked oxidoreductase"/>
    <property type="match status" value="1"/>
</dbReference>
<feature type="domain" description="NADP-dependent oxidoreductase" evidence="1">
    <location>
        <begin position="31"/>
        <end position="331"/>
    </location>
</feature>
<name>A0ABM9AZN8_9BACT</name>
<keyword evidence="3" id="KW-1185">Reference proteome</keyword>
<dbReference type="CDD" id="cd19086">
    <property type="entry name" value="AKR_AKR11C1"/>
    <property type="match status" value="1"/>
</dbReference>